<feature type="signal peptide" evidence="1">
    <location>
        <begin position="1"/>
        <end position="29"/>
    </location>
</feature>
<reference evidence="2 3" key="1">
    <citation type="submission" date="2018-10" db="EMBL/GenBank/DDBJ databases">
        <title>Genomic Encyclopedia of Archaeal and Bacterial Type Strains, Phase II (KMG-II): from individual species to whole genera.</title>
        <authorList>
            <person name="Goeker M."/>
        </authorList>
    </citation>
    <scope>NUCLEOTIDE SEQUENCE [LARGE SCALE GENOMIC DNA]</scope>
    <source>
        <strain evidence="2 3">RP-AC37</strain>
    </source>
</reference>
<keyword evidence="1" id="KW-0732">Signal</keyword>
<dbReference type="AlphaFoldDB" id="A0A420XV55"/>
<comment type="caution">
    <text evidence="2">The sequence shown here is derived from an EMBL/GenBank/DDBJ whole genome shotgun (WGS) entry which is preliminary data.</text>
</comment>
<dbReference type="InParanoid" id="A0A420XV55"/>
<dbReference type="GO" id="GO:0005975">
    <property type="term" value="P:carbohydrate metabolic process"/>
    <property type="evidence" value="ECO:0007669"/>
    <property type="project" value="UniProtKB-ARBA"/>
</dbReference>
<proteinExistence type="predicted"/>
<name>A0A420XV55_9ACTN</name>
<accession>A0A420XV55</accession>
<dbReference type="Proteomes" id="UP000281955">
    <property type="component" value="Unassembled WGS sequence"/>
</dbReference>
<dbReference type="EMBL" id="RBWV01000002">
    <property type="protein sequence ID" value="RKS80732.1"/>
    <property type="molecule type" value="Genomic_DNA"/>
</dbReference>
<keyword evidence="3" id="KW-1185">Reference proteome</keyword>
<dbReference type="Gene3D" id="2.60.40.10">
    <property type="entry name" value="Immunoglobulins"/>
    <property type="match status" value="1"/>
</dbReference>
<dbReference type="Gene3D" id="2.60.120.200">
    <property type="match status" value="1"/>
</dbReference>
<dbReference type="InterPro" id="IPR013783">
    <property type="entry name" value="Ig-like_fold"/>
</dbReference>
<protein>
    <recommendedName>
        <fullName evidence="4">Choice-of-anchor D domain-containing protein</fullName>
    </recommendedName>
</protein>
<dbReference type="OrthoDB" id="175993at2"/>
<dbReference type="SUPFAM" id="SSF49785">
    <property type="entry name" value="Galactose-binding domain-like"/>
    <property type="match status" value="1"/>
</dbReference>
<gene>
    <name evidence="2" type="ORF">CLV35_0200</name>
</gene>
<organism evidence="2 3">
    <name type="scientific">Motilibacter peucedani</name>
    <dbReference type="NCBI Taxonomy" id="598650"/>
    <lineage>
        <taxon>Bacteria</taxon>
        <taxon>Bacillati</taxon>
        <taxon>Actinomycetota</taxon>
        <taxon>Actinomycetes</taxon>
        <taxon>Motilibacterales</taxon>
        <taxon>Motilibacteraceae</taxon>
        <taxon>Motilibacter</taxon>
    </lineage>
</organism>
<feature type="chain" id="PRO_5019102927" description="Choice-of-anchor D domain-containing protein" evidence="1">
    <location>
        <begin position="30"/>
        <end position="752"/>
    </location>
</feature>
<dbReference type="RefSeq" id="WP_121191566.1">
    <property type="nucleotide sequence ID" value="NZ_RBWV01000002.1"/>
</dbReference>
<evidence type="ECO:0008006" key="4">
    <source>
        <dbReference type="Google" id="ProtNLM"/>
    </source>
</evidence>
<evidence type="ECO:0000313" key="2">
    <source>
        <dbReference type="EMBL" id="RKS80732.1"/>
    </source>
</evidence>
<dbReference type="InterPro" id="IPR008979">
    <property type="entry name" value="Galactose-bd-like_sf"/>
</dbReference>
<evidence type="ECO:0000313" key="3">
    <source>
        <dbReference type="Proteomes" id="UP000281955"/>
    </source>
</evidence>
<evidence type="ECO:0000256" key="1">
    <source>
        <dbReference type="SAM" id="SignalP"/>
    </source>
</evidence>
<sequence>MNLRRTRTSAVVLLAALGLLAAGTQPASAADALFTAKVNFTAQGGPVPAGYTDDYGQAFDAARGSGWVAQDSSAPLSLVGNGRVQKKVSDPRLDSYVHMQYSGTLGGVAVPGRWELAVPAGTYTVTVSVGDPKYYDSRPRLSVEGTTAIEGVVPSAAAPFASATVTVQVTDGRLTLDAAGGTNTKIDYVDVAQQPEPVGTPALALSSAADVLSPASTRMVFSTVNEQVRAALPLTVANTGDGPLHVTGLAVSGAQAGAFALAAGTPGSFTVAPGARTTVGVQFVPTAGGPVENAATLTLTSDDPARPSAAVALAGLDSKDFEGPNEPWLAQVVRTLGYTTNVGSDKTYISSTRLPAGSERISPYWVAADPTKPVRLVPVARYIALQANCPCSKAGWFAKGSSTRTQLHSFVANTDGAGGPGNQRLMPAWTGTTDFTPTGPFGVYTDSTYTSDDGLNGSTKLHDWRFYPATTSAGTVPNTWIAGYDYGGTENPKNWDYQDQVYLLVNATPAAGAVASSPASSANWLTFGKTSYGVLDRDGQPTGFDSVQANTAGDQYAPGLVDLDAASGTLRLTSGPGTTTGTINTQQNALQRTFEGSRYLTKVTARLRGPFSDVDAGHDQEAVWFGPDQDDYIKVEVENKGGAPALSVLYEANTAYPKEARTPTLIYPTTAVPGLSTATTVDLRILANPSTGLLTAQYRLDSDTDAFTTLATRTPVDLSTWFGVRSTAGVLVSNQDAPTPLTAVFDSFTVEK</sequence>
<dbReference type="Gene3D" id="2.60.120.430">
    <property type="entry name" value="Galactose-binding lectin"/>
    <property type="match status" value="1"/>
</dbReference>